<dbReference type="HOGENOM" id="CLU_2254298_0_0_1"/>
<reference evidence="1" key="1">
    <citation type="journal article" date="2013" name="Nat. Commun.">
        <title>Whole-genome sequencing of Oryza brachyantha reveals mechanisms underlying Oryza genome evolution.</title>
        <authorList>
            <person name="Chen J."/>
            <person name="Huang Q."/>
            <person name="Gao D."/>
            <person name="Wang J."/>
            <person name="Lang Y."/>
            <person name="Liu T."/>
            <person name="Li B."/>
            <person name="Bai Z."/>
            <person name="Luis Goicoechea J."/>
            <person name="Liang C."/>
            <person name="Chen C."/>
            <person name="Zhang W."/>
            <person name="Sun S."/>
            <person name="Liao Y."/>
            <person name="Zhang X."/>
            <person name="Yang L."/>
            <person name="Song C."/>
            <person name="Wang M."/>
            <person name="Shi J."/>
            <person name="Liu G."/>
            <person name="Liu J."/>
            <person name="Zhou H."/>
            <person name="Zhou W."/>
            <person name="Yu Q."/>
            <person name="An N."/>
            <person name="Chen Y."/>
            <person name="Cai Q."/>
            <person name="Wang B."/>
            <person name="Liu B."/>
            <person name="Min J."/>
            <person name="Huang Y."/>
            <person name="Wu H."/>
            <person name="Li Z."/>
            <person name="Zhang Y."/>
            <person name="Yin Y."/>
            <person name="Song W."/>
            <person name="Jiang J."/>
            <person name="Jackson S.A."/>
            <person name="Wing R.A."/>
            <person name="Wang J."/>
            <person name="Chen M."/>
        </authorList>
    </citation>
    <scope>NUCLEOTIDE SEQUENCE [LARGE SCALE GENOMIC DNA]</scope>
    <source>
        <strain evidence="1">cv. IRGC 101232</strain>
    </source>
</reference>
<evidence type="ECO:0000313" key="2">
    <source>
        <dbReference type="Proteomes" id="UP000006038"/>
    </source>
</evidence>
<protein>
    <submittedName>
        <fullName evidence="1">Uncharacterized protein</fullName>
    </submittedName>
</protein>
<organism evidence="1">
    <name type="scientific">Oryza brachyantha</name>
    <name type="common">malo sina</name>
    <dbReference type="NCBI Taxonomy" id="4533"/>
    <lineage>
        <taxon>Eukaryota</taxon>
        <taxon>Viridiplantae</taxon>
        <taxon>Streptophyta</taxon>
        <taxon>Embryophyta</taxon>
        <taxon>Tracheophyta</taxon>
        <taxon>Spermatophyta</taxon>
        <taxon>Magnoliopsida</taxon>
        <taxon>Liliopsida</taxon>
        <taxon>Poales</taxon>
        <taxon>Poaceae</taxon>
        <taxon>BOP clade</taxon>
        <taxon>Oryzoideae</taxon>
        <taxon>Oryzeae</taxon>
        <taxon>Oryzinae</taxon>
        <taxon>Oryza</taxon>
    </lineage>
</organism>
<dbReference type="Gramene" id="OB06G27760.1">
    <property type="protein sequence ID" value="OB06G27760.1"/>
    <property type="gene ID" value="OB06G27760"/>
</dbReference>
<proteinExistence type="predicted"/>
<dbReference type="AlphaFoldDB" id="J3MFI2"/>
<dbReference type="Proteomes" id="UP000006038">
    <property type="component" value="Chromosome 6"/>
</dbReference>
<name>J3MFI2_ORYBR</name>
<evidence type="ECO:0000313" key="1">
    <source>
        <dbReference type="EnsemblPlants" id="OB06G27760.1"/>
    </source>
</evidence>
<keyword evidence="2" id="KW-1185">Reference proteome</keyword>
<reference evidence="1" key="2">
    <citation type="submission" date="2013-04" db="UniProtKB">
        <authorList>
            <consortium name="EnsemblPlants"/>
        </authorList>
    </citation>
    <scope>IDENTIFICATION</scope>
</reference>
<sequence>MCPLLGTVTTTSYCDTSLLKRQYEVSSKYLIRRHGDQSNDKFSICQPYTRTSTILLPEFQHDYRGRNQTLLDGRSLNQQQFLFFSKFMRNYRKQVDNSKYKSYI</sequence>
<accession>J3MFI2</accession>
<dbReference type="EnsemblPlants" id="OB06G27760.1">
    <property type="protein sequence ID" value="OB06G27760.1"/>
    <property type="gene ID" value="OB06G27760"/>
</dbReference>